<dbReference type="AlphaFoldDB" id="A0A4R1NG49"/>
<reference evidence="1 2" key="1">
    <citation type="submission" date="2019-02" db="EMBL/GenBank/DDBJ databases">
        <title>Investigation of anaerobic lignin degradation for improved lignocellulosic biofuels.</title>
        <authorList>
            <person name="Deangelis K."/>
        </authorList>
    </citation>
    <scope>NUCLEOTIDE SEQUENCE [LARGE SCALE GENOMIC DNA]</scope>
    <source>
        <strain evidence="1 2">159R</strain>
    </source>
</reference>
<dbReference type="Proteomes" id="UP000294555">
    <property type="component" value="Unassembled WGS sequence"/>
</dbReference>
<comment type="caution">
    <text evidence="1">The sequence shown here is derived from an EMBL/GenBank/DDBJ whole genome shotgun (WGS) entry which is preliminary data.</text>
</comment>
<evidence type="ECO:0000313" key="1">
    <source>
        <dbReference type="EMBL" id="TCL04731.1"/>
    </source>
</evidence>
<dbReference type="EMBL" id="SJOI01000001">
    <property type="protein sequence ID" value="TCL04731.1"/>
    <property type="molecule type" value="Genomic_DNA"/>
</dbReference>
<keyword evidence="2" id="KW-1185">Reference proteome</keyword>
<proteinExistence type="predicted"/>
<sequence length="31" mass="3941">MQMLNKIERFRDQWLVGFFLYNKKHKKSLQI</sequence>
<protein>
    <submittedName>
        <fullName evidence="1">Uncharacterized protein</fullName>
    </submittedName>
</protein>
<name>A0A4R1NG49_9GAMM</name>
<gene>
    <name evidence="1" type="ORF">EZJ58_2867</name>
</gene>
<evidence type="ECO:0000313" key="2">
    <source>
        <dbReference type="Proteomes" id="UP000294555"/>
    </source>
</evidence>
<accession>A0A4R1NG49</accession>
<organism evidence="1 2">
    <name type="scientific">Sodalis ligni</name>
    <dbReference type="NCBI Taxonomy" id="2697027"/>
    <lineage>
        <taxon>Bacteria</taxon>
        <taxon>Pseudomonadati</taxon>
        <taxon>Pseudomonadota</taxon>
        <taxon>Gammaproteobacteria</taxon>
        <taxon>Enterobacterales</taxon>
        <taxon>Bruguierivoracaceae</taxon>
        <taxon>Sodalis</taxon>
    </lineage>
</organism>